<dbReference type="SMR" id="A0A091BZG0"/>
<dbReference type="PATRIC" id="fig|1302648.3.peg.2086"/>
<evidence type="ECO:0000259" key="5">
    <source>
        <dbReference type="PROSITE" id="PS51063"/>
    </source>
</evidence>
<dbReference type="InterPro" id="IPR000595">
    <property type="entry name" value="cNMP-bd_dom"/>
</dbReference>
<comment type="caution">
    <text evidence="6">The sequence shown here is derived from an EMBL/GenBank/DDBJ whole genome shotgun (WGS) entry which is preliminary data.</text>
</comment>
<evidence type="ECO:0000259" key="4">
    <source>
        <dbReference type="PROSITE" id="PS50042"/>
    </source>
</evidence>
<dbReference type="SUPFAM" id="SSF46785">
    <property type="entry name" value="Winged helix' DNA-binding domain"/>
    <property type="match status" value="1"/>
</dbReference>
<keyword evidence="3" id="KW-0804">Transcription</keyword>
<gene>
    <name evidence="6" type="ORF">TMU3MR103_2133</name>
</gene>
<dbReference type="Pfam" id="PF00027">
    <property type="entry name" value="cNMP_binding"/>
    <property type="match status" value="1"/>
</dbReference>
<dbReference type="Proteomes" id="UP000029381">
    <property type="component" value="Unassembled WGS sequence"/>
</dbReference>
<dbReference type="PROSITE" id="PS51063">
    <property type="entry name" value="HTH_CRP_2"/>
    <property type="match status" value="1"/>
</dbReference>
<dbReference type="PANTHER" id="PTHR24567">
    <property type="entry name" value="CRP FAMILY TRANSCRIPTIONAL REGULATORY PROTEIN"/>
    <property type="match status" value="1"/>
</dbReference>
<dbReference type="InterPro" id="IPR036390">
    <property type="entry name" value="WH_DNA-bd_sf"/>
</dbReference>
<keyword evidence="1" id="KW-0805">Transcription regulation</keyword>
<dbReference type="InterPro" id="IPR012318">
    <property type="entry name" value="HTH_CRP"/>
</dbReference>
<feature type="domain" description="HTH crp-type" evidence="5">
    <location>
        <begin position="147"/>
        <end position="222"/>
    </location>
</feature>
<name>A0A091BZG0_9ENTE</name>
<evidence type="ECO:0000256" key="3">
    <source>
        <dbReference type="ARBA" id="ARBA00023163"/>
    </source>
</evidence>
<dbReference type="InterPro" id="IPR050397">
    <property type="entry name" value="Env_Response_Regulators"/>
</dbReference>
<proteinExistence type="predicted"/>
<keyword evidence="2" id="KW-0238">DNA-binding</keyword>
<dbReference type="InterPro" id="IPR018490">
    <property type="entry name" value="cNMP-bd_dom_sf"/>
</dbReference>
<dbReference type="PROSITE" id="PS50042">
    <property type="entry name" value="CNMP_BINDING_3"/>
    <property type="match status" value="1"/>
</dbReference>
<dbReference type="PANTHER" id="PTHR24567:SF74">
    <property type="entry name" value="HTH-TYPE TRANSCRIPTIONAL REGULATOR ARCR"/>
    <property type="match status" value="1"/>
</dbReference>
<dbReference type="GO" id="GO:0005829">
    <property type="term" value="C:cytosol"/>
    <property type="evidence" value="ECO:0007669"/>
    <property type="project" value="TreeGrafter"/>
</dbReference>
<reference evidence="6 7" key="1">
    <citation type="submission" date="2014-08" db="EMBL/GenBank/DDBJ databases">
        <title>Genome sequence of Tetragenococcus muriaticus.</title>
        <authorList>
            <person name="Chuea-nongthon C."/>
            <person name="Rodtong S."/>
            <person name="Yongsawatdigul J."/>
            <person name="Steele J.L."/>
            <person name="Liu X.-y."/>
            <person name="Speers J."/>
            <person name="Glasner J.D."/>
            <person name="Neeno-Eckwall E.C."/>
        </authorList>
    </citation>
    <scope>NUCLEOTIDE SEQUENCE [LARGE SCALE GENOMIC DNA]</scope>
    <source>
        <strain evidence="6 7">3MR10-3</strain>
    </source>
</reference>
<evidence type="ECO:0000256" key="1">
    <source>
        <dbReference type="ARBA" id="ARBA00023015"/>
    </source>
</evidence>
<dbReference type="SMART" id="SM00100">
    <property type="entry name" value="cNMP"/>
    <property type="match status" value="1"/>
</dbReference>
<dbReference type="GO" id="GO:0003677">
    <property type="term" value="F:DNA binding"/>
    <property type="evidence" value="ECO:0007669"/>
    <property type="project" value="UniProtKB-KW"/>
</dbReference>
<dbReference type="Gene3D" id="1.10.10.10">
    <property type="entry name" value="Winged helix-like DNA-binding domain superfamily/Winged helix DNA-binding domain"/>
    <property type="match status" value="1"/>
</dbReference>
<feature type="domain" description="Cyclic nucleotide-binding" evidence="4">
    <location>
        <begin position="13"/>
        <end position="116"/>
    </location>
</feature>
<dbReference type="Pfam" id="PF13545">
    <property type="entry name" value="HTH_Crp_2"/>
    <property type="match status" value="1"/>
</dbReference>
<dbReference type="CDD" id="cd00038">
    <property type="entry name" value="CAP_ED"/>
    <property type="match status" value="1"/>
</dbReference>
<dbReference type="SUPFAM" id="SSF51206">
    <property type="entry name" value="cAMP-binding domain-like"/>
    <property type="match status" value="1"/>
</dbReference>
<evidence type="ECO:0000313" key="7">
    <source>
        <dbReference type="Proteomes" id="UP000029381"/>
    </source>
</evidence>
<sequence>MEIEEVITRYNKYFQYFSDQEINLIQRNSLVRNYRKRQVLYSPGDSRSHLYLLNSGTIRIEKSDINGEFMYLQFIPSDELFPLIGLFYDETYTFSAIAQTDIEVVIIPVKFFEKLLSNNAKQLVKYLQIQSEALKTKNMKIQKGIISNTYDRVITSLAILFSDLAERNQRTGEIELASPVTITDISTMSGTTRETTSSIIKQLVQSKLIRYNHKRLIFLDSTFFVERLTN</sequence>
<dbReference type="GO" id="GO:0003700">
    <property type="term" value="F:DNA-binding transcription factor activity"/>
    <property type="evidence" value="ECO:0007669"/>
    <property type="project" value="TreeGrafter"/>
</dbReference>
<dbReference type="SMART" id="SM00419">
    <property type="entry name" value="HTH_CRP"/>
    <property type="match status" value="1"/>
</dbReference>
<dbReference type="EMBL" id="JPVT01000240">
    <property type="protein sequence ID" value="KFN89192.1"/>
    <property type="molecule type" value="Genomic_DNA"/>
</dbReference>
<dbReference type="InterPro" id="IPR036388">
    <property type="entry name" value="WH-like_DNA-bd_sf"/>
</dbReference>
<keyword evidence="7" id="KW-1185">Reference proteome</keyword>
<organism evidence="6 7">
    <name type="scientific">Tetragenococcus muriaticus 3MR10-3</name>
    <dbReference type="NCBI Taxonomy" id="1302648"/>
    <lineage>
        <taxon>Bacteria</taxon>
        <taxon>Bacillati</taxon>
        <taxon>Bacillota</taxon>
        <taxon>Bacilli</taxon>
        <taxon>Lactobacillales</taxon>
        <taxon>Enterococcaceae</taxon>
        <taxon>Tetragenococcus</taxon>
    </lineage>
</organism>
<accession>A0A091BZG0</accession>
<dbReference type="InterPro" id="IPR014710">
    <property type="entry name" value="RmlC-like_jellyroll"/>
</dbReference>
<evidence type="ECO:0000313" key="6">
    <source>
        <dbReference type="EMBL" id="KFN89192.1"/>
    </source>
</evidence>
<dbReference type="AlphaFoldDB" id="A0A091BZG0"/>
<dbReference type="RefSeq" id="WP_014125830.1">
    <property type="nucleotide sequence ID" value="NZ_JPVT01000240.1"/>
</dbReference>
<protein>
    <submittedName>
        <fullName evidence="6">ArcR family transcriptional regulator</fullName>
    </submittedName>
</protein>
<dbReference type="Gene3D" id="2.60.120.10">
    <property type="entry name" value="Jelly Rolls"/>
    <property type="match status" value="1"/>
</dbReference>
<evidence type="ECO:0000256" key="2">
    <source>
        <dbReference type="ARBA" id="ARBA00023125"/>
    </source>
</evidence>